<accession>A0A9D1EWI4</accession>
<organism evidence="6 7">
    <name type="scientific">Candidatus Limivivens intestinipullorum</name>
    <dbReference type="NCBI Taxonomy" id="2840858"/>
    <lineage>
        <taxon>Bacteria</taxon>
        <taxon>Bacillati</taxon>
        <taxon>Bacillota</taxon>
        <taxon>Clostridia</taxon>
        <taxon>Lachnospirales</taxon>
        <taxon>Lachnospiraceae</taxon>
        <taxon>Lachnospiraceae incertae sedis</taxon>
        <taxon>Candidatus Limivivens</taxon>
    </lineage>
</organism>
<reference evidence="6" key="2">
    <citation type="journal article" date="2021" name="PeerJ">
        <title>Extensive microbial diversity within the chicken gut microbiome revealed by metagenomics and culture.</title>
        <authorList>
            <person name="Gilroy R."/>
            <person name="Ravi A."/>
            <person name="Getino M."/>
            <person name="Pursley I."/>
            <person name="Horton D.L."/>
            <person name="Alikhan N.F."/>
            <person name="Baker D."/>
            <person name="Gharbi K."/>
            <person name="Hall N."/>
            <person name="Watson M."/>
            <person name="Adriaenssens E.M."/>
            <person name="Foster-Nyarko E."/>
            <person name="Jarju S."/>
            <person name="Secka A."/>
            <person name="Antonio M."/>
            <person name="Oren A."/>
            <person name="Chaudhuri R.R."/>
            <person name="La Ragione R."/>
            <person name="Hildebrand F."/>
            <person name="Pallen M.J."/>
        </authorList>
    </citation>
    <scope>NUCLEOTIDE SEQUENCE</scope>
    <source>
        <strain evidence="6">CHK190-19873</strain>
    </source>
</reference>
<dbReference type="AlphaFoldDB" id="A0A9D1EWI4"/>
<keyword evidence="2" id="KW-0597">Phosphoprotein</keyword>
<proteinExistence type="predicted"/>
<evidence type="ECO:0000259" key="5">
    <source>
        <dbReference type="PROSITE" id="PS50885"/>
    </source>
</evidence>
<evidence type="ECO:0000256" key="2">
    <source>
        <dbReference type="ARBA" id="ARBA00022553"/>
    </source>
</evidence>
<keyword evidence="4" id="KW-1133">Transmembrane helix</keyword>
<dbReference type="PANTHER" id="PTHR34220:SF7">
    <property type="entry name" value="SENSOR HISTIDINE KINASE YPDA"/>
    <property type="match status" value="1"/>
</dbReference>
<name>A0A9D1EWI4_9FIRM</name>
<gene>
    <name evidence="6" type="ORF">IAB44_16150</name>
</gene>
<dbReference type="GO" id="GO:0000155">
    <property type="term" value="F:phosphorelay sensor kinase activity"/>
    <property type="evidence" value="ECO:0007669"/>
    <property type="project" value="InterPro"/>
</dbReference>
<dbReference type="Gene3D" id="3.30.565.10">
    <property type="entry name" value="Histidine kinase-like ATPase, C-terminal domain"/>
    <property type="match status" value="1"/>
</dbReference>
<evidence type="ECO:0000313" key="6">
    <source>
        <dbReference type="EMBL" id="HIS33056.1"/>
    </source>
</evidence>
<evidence type="ECO:0000256" key="3">
    <source>
        <dbReference type="ARBA" id="ARBA00022679"/>
    </source>
</evidence>
<evidence type="ECO:0000256" key="1">
    <source>
        <dbReference type="ARBA" id="ARBA00004370"/>
    </source>
</evidence>
<dbReference type="Pfam" id="PF06580">
    <property type="entry name" value="His_kinase"/>
    <property type="match status" value="1"/>
</dbReference>
<comment type="subcellular location">
    <subcellularLocation>
        <location evidence="1">Membrane</location>
    </subcellularLocation>
</comment>
<protein>
    <submittedName>
        <fullName evidence="6">Sensor histidine kinase</fullName>
    </submittedName>
</protein>
<evidence type="ECO:0000256" key="4">
    <source>
        <dbReference type="SAM" id="Phobius"/>
    </source>
</evidence>
<dbReference type="PROSITE" id="PS50885">
    <property type="entry name" value="HAMP"/>
    <property type="match status" value="1"/>
</dbReference>
<dbReference type="SUPFAM" id="SSF55874">
    <property type="entry name" value="ATPase domain of HSP90 chaperone/DNA topoisomerase II/histidine kinase"/>
    <property type="match status" value="1"/>
</dbReference>
<dbReference type="EMBL" id="DVIQ01000110">
    <property type="protein sequence ID" value="HIS33056.1"/>
    <property type="molecule type" value="Genomic_DNA"/>
</dbReference>
<sequence length="592" mass="67042">MRKNTVTKRINNLPLKTKILAITLIGVCTMAIVSFLAVQILSGSYNELLYDTLSDSITYSSSGIEEYMEEMEDLTSMFLSDEKVQTNLTEVKTSSEEGYTSLMAVANLRNYIAEYYQNFSDGILKYISLYMPGTVVYTNVIAADRTPGNVQEEIIAQANLQDGGLCWVTDYIEDYGLFLARNIRKIEGLTLDNLGTILLNVDMDALIAANARLDGQYGESAYVILNGSQILYHTDNLTFENAVQVQKASVNNYSVLELNGKSYFAAHGGISRYGWDYYCLISYNGIARQLARVKWVSFVIVILDLLVVICLSVRLVGRLMVHVSRLIHKMRQFAADNTKVPQVDYDYSDRGDELGLLNRQFDEMSETIIRLIQENYVNEILKKEAQLKALENQINPHFLYNTLDSIKWRAKAIGEKNISSMVEALALLLRTSLGNRQEASFTLARELQVVSSYITIQKLRYEDRLNFENRIDPRYGDTLIPKLVVQPLVENAIYYGLETNVEACYIIVTAMVMDGILRIYVKNTGSEFEDDLIRKLETGEIRPHGHGVGLINIDRRIKMQYGKDFGLILYNEEDYAVAELSVPAAREEVAQC</sequence>
<evidence type="ECO:0000313" key="7">
    <source>
        <dbReference type="Proteomes" id="UP000823935"/>
    </source>
</evidence>
<comment type="caution">
    <text evidence="6">The sequence shown here is derived from an EMBL/GenBank/DDBJ whole genome shotgun (WGS) entry which is preliminary data.</text>
</comment>
<feature type="domain" description="HAMP" evidence="5">
    <location>
        <begin position="317"/>
        <end position="373"/>
    </location>
</feature>
<dbReference type="InterPro" id="IPR003660">
    <property type="entry name" value="HAMP_dom"/>
</dbReference>
<reference evidence="6" key="1">
    <citation type="submission" date="2020-10" db="EMBL/GenBank/DDBJ databases">
        <authorList>
            <person name="Gilroy R."/>
        </authorList>
    </citation>
    <scope>NUCLEOTIDE SEQUENCE</scope>
    <source>
        <strain evidence="6">CHK190-19873</strain>
    </source>
</reference>
<keyword evidence="3" id="KW-0808">Transferase</keyword>
<keyword evidence="6" id="KW-0418">Kinase</keyword>
<feature type="transmembrane region" description="Helical" evidence="4">
    <location>
        <begin position="20"/>
        <end position="41"/>
    </location>
</feature>
<dbReference type="Gene3D" id="6.10.340.10">
    <property type="match status" value="1"/>
</dbReference>
<dbReference type="InterPro" id="IPR036890">
    <property type="entry name" value="HATPase_C_sf"/>
</dbReference>
<feature type="transmembrane region" description="Helical" evidence="4">
    <location>
        <begin position="295"/>
        <end position="321"/>
    </location>
</feature>
<dbReference type="Proteomes" id="UP000823935">
    <property type="component" value="Unassembled WGS sequence"/>
</dbReference>
<dbReference type="PANTHER" id="PTHR34220">
    <property type="entry name" value="SENSOR HISTIDINE KINASE YPDA"/>
    <property type="match status" value="1"/>
</dbReference>
<dbReference type="InterPro" id="IPR050640">
    <property type="entry name" value="Bact_2-comp_sensor_kinase"/>
</dbReference>
<dbReference type="InterPro" id="IPR010559">
    <property type="entry name" value="Sig_transdc_His_kin_internal"/>
</dbReference>
<dbReference type="GO" id="GO:0016020">
    <property type="term" value="C:membrane"/>
    <property type="evidence" value="ECO:0007669"/>
    <property type="project" value="UniProtKB-SubCell"/>
</dbReference>
<keyword evidence="4" id="KW-0812">Transmembrane</keyword>
<keyword evidence="4" id="KW-0472">Membrane</keyword>